<sequence length="52" mass="5812">PHLQSCYNASKTGVIMLRMLFASKLEHQNNRVNTSSPGYMDMSLNLGPTLDE</sequence>
<reference evidence="2 3" key="1">
    <citation type="submission" date="2019-09" db="EMBL/GenBank/DDBJ databases">
        <title>Draft genome of the ectomycorrhizal ascomycete Sphaerosporella brunnea.</title>
        <authorList>
            <consortium name="DOE Joint Genome Institute"/>
            <person name="Benucci G.M."/>
            <person name="Marozzi G."/>
            <person name="Antonielli L."/>
            <person name="Sanchez S."/>
            <person name="Marco P."/>
            <person name="Wang X."/>
            <person name="Falini L.B."/>
            <person name="Barry K."/>
            <person name="Haridas S."/>
            <person name="Lipzen A."/>
            <person name="Labutti K."/>
            <person name="Grigoriev I.V."/>
            <person name="Murat C."/>
            <person name="Martin F."/>
            <person name="Albertini E."/>
            <person name="Donnini D."/>
            <person name="Bonito G."/>
        </authorList>
    </citation>
    <scope>NUCLEOTIDE SEQUENCE [LARGE SCALE GENOMIC DNA]</scope>
    <source>
        <strain evidence="2 3">Sb_GMNB300</strain>
    </source>
</reference>
<evidence type="ECO:0000313" key="2">
    <source>
        <dbReference type="EMBL" id="KAA8895406.1"/>
    </source>
</evidence>
<dbReference type="AlphaFoldDB" id="A0A5J5EKA9"/>
<dbReference type="Gene3D" id="3.40.50.720">
    <property type="entry name" value="NAD(P)-binding Rossmann-like Domain"/>
    <property type="match status" value="1"/>
</dbReference>
<organism evidence="2 3">
    <name type="scientific">Sphaerosporella brunnea</name>
    <dbReference type="NCBI Taxonomy" id="1250544"/>
    <lineage>
        <taxon>Eukaryota</taxon>
        <taxon>Fungi</taxon>
        <taxon>Dikarya</taxon>
        <taxon>Ascomycota</taxon>
        <taxon>Pezizomycotina</taxon>
        <taxon>Pezizomycetes</taxon>
        <taxon>Pezizales</taxon>
        <taxon>Pyronemataceae</taxon>
        <taxon>Sphaerosporella</taxon>
    </lineage>
</organism>
<gene>
    <name evidence="2" type="ORF">FN846DRAFT_785122</name>
</gene>
<accession>A0A5J5EKA9</accession>
<proteinExistence type="predicted"/>
<dbReference type="InParanoid" id="A0A5J5EKA9"/>
<dbReference type="EMBL" id="VXIS01000266">
    <property type="protein sequence ID" value="KAA8895406.1"/>
    <property type="molecule type" value="Genomic_DNA"/>
</dbReference>
<feature type="non-terminal residue" evidence="2">
    <location>
        <position position="1"/>
    </location>
</feature>
<dbReference type="SUPFAM" id="SSF51735">
    <property type="entry name" value="NAD(P)-binding Rossmann-fold domains"/>
    <property type="match status" value="1"/>
</dbReference>
<evidence type="ECO:0000313" key="3">
    <source>
        <dbReference type="Proteomes" id="UP000326924"/>
    </source>
</evidence>
<protein>
    <recommendedName>
        <fullName evidence="4">Ketoreductase (KR) domain-containing protein</fullName>
    </recommendedName>
</protein>
<evidence type="ECO:0000256" key="1">
    <source>
        <dbReference type="SAM" id="MobiDB-lite"/>
    </source>
</evidence>
<feature type="region of interest" description="Disordered" evidence="1">
    <location>
        <begin position="30"/>
        <end position="52"/>
    </location>
</feature>
<dbReference type="Proteomes" id="UP000326924">
    <property type="component" value="Unassembled WGS sequence"/>
</dbReference>
<name>A0A5J5EKA9_9PEZI</name>
<keyword evidence="3" id="KW-1185">Reference proteome</keyword>
<dbReference type="InterPro" id="IPR036291">
    <property type="entry name" value="NAD(P)-bd_dom_sf"/>
</dbReference>
<evidence type="ECO:0008006" key="4">
    <source>
        <dbReference type="Google" id="ProtNLM"/>
    </source>
</evidence>
<comment type="caution">
    <text evidence="2">The sequence shown here is derived from an EMBL/GenBank/DDBJ whole genome shotgun (WGS) entry which is preliminary data.</text>
</comment>